<dbReference type="RefSeq" id="XP_070890282.1">
    <property type="nucleotide sequence ID" value="XM_071027956.1"/>
</dbReference>
<comment type="caution">
    <text evidence="3">The sequence shown here is derived from an EMBL/GenBank/DDBJ whole genome shotgun (WGS) entry which is preliminary data.</text>
</comment>
<protein>
    <submittedName>
        <fullName evidence="3">Uncharacterized protein</fullName>
    </submittedName>
</protein>
<feature type="transmembrane region" description="Helical" evidence="2">
    <location>
        <begin position="82"/>
        <end position="102"/>
    </location>
</feature>
<keyword evidence="2" id="KW-1133">Transmembrane helix</keyword>
<keyword evidence="2" id="KW-0472">Membrane</keyword>
<evidence type="ECO:0000313" key="4">
    <source>
        <dbReference type="Proteomes" id="UP001610432"/>
    </source>
</evidence>
<organism evidence="3 4">
    <name type="scientific">Aspergillus lucknowensis</name>
    <dbReference type="NCBI Taxonomy" id="176173"/>
    <lineage>
        <taxon>Eukaryota</taxon>
        <taxon>Fungi</taxon>
        <taxon>Dikarya</taxon>
        <taxon>Ascomycota</taxon>
        <taxon>Pezizomycotina</taxon>
        <taxon>Eurotiomycetes</taxon>
        <taxon>Eurotiomycetidae</taxon>
        <taxon>Eurotiales</taxon>
        <taxon>Aspergillaceae</taxon>
        <taxon>Aspergillus</taxon>
        <taxon>Aspergillus subgen. Nidulantes</taxon>
    </lineage>
</organism>
<feature type="compositionally biased region" description="Acidic residues" evidence="1">
    <location>
        <begin position="165"/>
        <end position="177"/>
    </location>
</feature>
<evidence type="ECO:0000256" key="2">
    <source>
        <dbReference type="SAM" id="Phobius"/>
    </source>
</evidence>
<keyword evidence="2" id="KW-0812">Transmembrane</keyword>
<proteinExistence type="predicted"/>
<gene>
    <name evidence="3" type="ORF">BJX67DRAFT_341958</name>
</gene>
<reference evidence="3 4" key="1">
    <citation type="submission" date="2024-07" db="EMBL/GenBank/DDBJ databases">
        <title>Section-level genome sequencing and comparative genomics of Aspergillus sections Usti and Cavernicolus.</title>
        <authorList>
            <consortium name="Lawrence Berkeley National Laboratory"/>
            <person name="Nybo J.L."/>
            <person name="Vesth T.C."/>
            <person name="Theobald S."/>
            <person name="Frisvad J.C."/>
            <person name="Larsen T.O."/>
            <person name="Kjaerboelling I."/>
            <person name="Rothschild-Mancinelli K."/>
            <person name="Lyhne E.K."/>
            <person name="Kogle M.E."/>
            <person name="Barry K."/>
            <person name="Clum A."/>
            <person name="Na H."/>
            <person name="Ledsgaard L."/>
            <person name="Lin J."/>
            <person name="Lipzen A."/>
            <person name="Kuo A."/>
            <person name="Riley R."/>
            <person name="Mondo S."/>
            <person name="Labutti K."/>
            <person name="Haridas S."/>
            <person name="Pangalinan J."/>
            <person name="Salamov A.A."/>
            <person name="Simmons B.A."/>
            <person name="Magnuson J.K."/>
            <person name="Chen J."/>
            <person name="Drula E."/>
            <person name="Henrissat B."/>
            <person name="Wiebenga A."/>
            <person name="Lubbers R.J."/>
            <person name="Gomes A.C."/>
            <person name="Macurrencykelacurrency M.R."/>
            <person name="Stajich J."/>
            <person name="Grigoriev I.V."/>
            <person name="Mortensen U.H."/>
            <person name="De Vries R.P."/>
            <person name="Baker S.E."/>
            <person name="Andersen M.R."/>
        </authorList>
    </citation>
    <scope>NUCLEOTIDE SEQUENCE [LARGE SCALE GENOMIC DNA]</scope>
    <source>
        <strain evidence="3 4">CBS 449.75</strain>
    </source>
</reference>
<feature type="region of interest" description="Disordered" evidence="1">
    <location>
        <begin position="122"/>
        <end position="177"/>
    </location>
</feature>
<accession>A0ABR4M402</accession>
<dbReference type="GeneID" id="98143028"/>
<feature type="compositionally biased region" description="Low complexity" evidence="1">
    <location>
        <begin position="133"/>
        <end position="147"/>
    </location>
</feature>
<evidence type="ECO:0000256" key="1">
    <source>
        <dbReference type="SAM" id="MobiDB-lite"/>
    </source>
</evidence>
<evidence type="ECO:0000313" key="3">
    <source>
        <dbReference type="EMBL" id="KAL2871303.1"/>
    </source>
</evidence>
<dbReference type="EMBL" id="JBFXLQ010000003">
    <property type="protein sequence ID" value="KAL2871303.1"/>
    <property type="molecule type" value="Genomic_DNA"/>
</dbReference>
<sequence length="177" mass="19146">MELALALLSTVSTICSSIVIYLGYGVYYVVYCAAYCGYFLLSLVASPFINLGHLTIWFALLPLKILTNLGALIVYLGIASVIGATIGVSLYFIVTLAIDWVIAHHLWRIPTAARVEFKPEDLEGAKETPSGVSSDSGSNNDSWSDWGWGQGTGGLKKEGLLSETILEEESQESEFDG</sequence>
<keyword evidence="4" id="KW-1185">Reference proteome</keyword>
<name>A0ABR4M402_9EURO</name>
<dbReference type="Proteomes" id="UP001610432">
    <property type="component" value="Unassembled WGS sequence"/>
</dbReference>